<evidence type="ECO:0000313" key="2">
    <source>
        <dbReference type="Proteomes" id="UP001519343"/>
    </source>
</evidence>
<sequence>MSFCCGTDMLLTIADIRYHSTTITNVPMLFCLACDQLIVHPDIELEFELLKDYAISDRTREVDLAPHISQNKQEYLYDPRNQAEHLRLGDTLKEHIDRALDLYSMAQTVDDPAWKEEVLDRLNTLQKKVERNQKH</sequence>
<reference evidence="1 2" key="1">
    <citation type="submission" date="2021-03" db="EMBL/GenBank/DDBJ databases">
        <title>Genomic Encyclopedia of Type Strains, Phase IV (KMG-IV): sequencing the most valuable type-strain genomes for metagenomic binning, comparative biology and taxonomic classification.</title>
        <authorList>
            <person name="Goeker M."/>
        </authorList>
    </citation>
    <scope>NUCLEOTIDE SEQUENCE [LARGE SCALE GENOMIC DNA]</scope>
    <source>
        <strain evidence="1 2">DSM 24738</strain>
    </source>
</reference>
<evidence type="ECO:0000313" key="1">
    <source>
        <dbReference type="EMBL" id="MBP1934492.1"/>
    </source>
</evidence>
<name>A0ABS4GWT4_9BACL</name>
<protein>
    <submittedName>
        <fullName evidence="1">Uncharacterized protein</fullName>
    </submittedName>
</protein>
<keyword evidence="2" id="KW-1185">Reference proteome</keyword>
<dbReference type="RefSeq" id="WP_209812480.1">
    <property type="nucleotide sequence ID" value="NZ_JAGGKT010000022.1"/>
</dbReference>
<gene>
    <name evidence="1" type="ORF">J2Z37_004512</name>
</gene>
<organism evidence="1 2">
    <name type="scientific">Ammoniphilus resinae</name>
    <dbReference type="NCBI Taxonomy" id="861532"/>
    <lineage>
        <taxon>Bacteria</taxon>
        <taxon>Bacillati</taxon>
        <taxon>Bacillota</taxon>
        <taxon>Bacilli</taxon>
        <taxon>Bacillales</taxon>
        <taxon>Paenibacillaceae</taxon>
        <taxon>Aneurinibacillus group</taxon>
        <taxon>Ammoniphilus</taxon>
    </lineage>
</organism>
<dbReference type="EMBL" id="JAGGKT010000022">
    <property type="protein sequence ID" value="MBP1934492.1"/>
    <property type="molecule type" value="Genomic_DNA"/>
</dbReference>
<comment type="caution">
    <text evidence="1">The sequence shown here is derived from an EMBL/GenBank/DDBJ whole genome shotgun (WGS) entry which is preliminary data.</text>
</comment>
<accession>A0ABS4GWT4</accession>
<dbReference type="Proteomes" id="UP001519343">
    <property type="component" value="Unassembled WGS sequence"/>
</dbReference>
<proteinExistence type="predicted"/>